<keyword evidence="3" id="KW-1185">Reference proteome</keyword>
<accession>A0A562SU00</accession>
<name>A0A562SU00_CHIJA</name>
<keyword evidence="1" id="KW-0732">Signal</keyword>
<organism evidence="2 3">
    <name type="scientific">Chitinophaga japonensis</name>
    <name type="common">Flexibacter japonensis</name>
    <dbReference type="NCBI Taxonomy" id="104662"/>
    <lineage>
        <taxon>Bacteria</taxon>
        <taxon>Pseudomonadati</taxon>
        <taxon>Bacteroidota</taxon>
        <taxon>Chitinophagia</taxon>
        <taxon>Chitinophagales</taxon>
        <taxon>Chitinophagaceae</taxon>
        <taxon>Chitinophaga</taxon>
    </lineage>
</organism>
<feature type="signal peptide" evidence="1">
    <location>
        <begin position="1"/>
        <end position="22"/>
    </location>
</feature>
<dbReference type="EMBL" id="VLLG01000005">
    <property type="protein sequence ID" value="TWI84518.1"/>
    <property type="molecule type" value="Genomic_DNA"/>
</dbReference>
<protein>
    <recommendedName>
        <fullName evidence="4">Lipocalin-like protein</fullName>
    </recommendedName>
</protein>
<gene>
    <name evidence="2" type="ORF">LX66_4888</name>
</gene>
<feature type="chain" id="PRO_5021710318" description="Lipocalin-like protein" evidence="1">
    <location>
        <begin position="23"/>
        <end position="131"/>
    </location>
</feature>
<evidence type="ECO:0000313" key="2">
    <source>
        <dbReference type="EMBL" id="TWI84518.1"/>
    </source>
</evidence>
<evidence type="ECO:0008006" key="4">
    <source>
        <dbReference type="Google" id="ProtNLM"/>
    </source>
</evidence>
<evidence type="ECO:0000256" key="1">
    <source>
        <dbReference type="SAM" id="SignalP"/>
    </source>
</evidence>
<reference evidence="2 3" key="1">
    <citation type="journal article" date="2013" name="Stand. Genomic Sci.">
        <title>Genomic Encyclopedia of Type Strains, Phase I: The one thousand microbial genomes (KMG-I) project.</title>
        <authorList>
            <person name="Kyrpides N.C."/>
            <person name="Woyke T."/>
            <person name="Eisen J.A."/>
            <person name="Garrity G."/>
            <person name="Lilburn T.G."/>
            <person name="Beck B.J."/>
            <person name="Whitman W.B."/>
            <person name="Hugenholtz P."/>
            <person name="Klenk H.P."/>
        </authorList>
    </citation>
    <scope>NUCLEOTIDE SEQUENCE [LARGE SCALE GENOMIC DNA]</scope>
    <source>
        <strain evidence="2 3">DSM 13484</strain>
    </source>
</reference>
<dbReference type="AlphaFoldDB" id="A0A562SU00"/>
<dbReference type="Proteomes" id="UP000316778">
    <property type="component" value="Unassembled WGS sequence"/>
</dbReference>
<dbReference type="OrthoDB" id="672896at2"/>
<dbReference type="RefSeq" id="WP_145718237.1">
    <property type="nucleotide sequence ID" value="NZ_BAAAFY010000002.1"/>
</dbReference>
<comment type="caution">
    <text evidence="2">The sequence shown here is derived from an EMBL/GenBank/DDBJ whole genome shotgun (WGS) entry which is preliminary data.</text>
</comment>
<dbReference type="PROSITE" id="PS51257">
    <property type="entry name" value="PROKAR_LIPOPROTEIN"/>
    <property type="match status" value="1"/>
</dbReference>
<evidence type="ECO:0000313" key="3">
    <source>
        <dbReference type="Proteomes" id="UP000316778"/>
    </source>
</evidence>
<proteinExistence type="predicted"/>
<sequence>MKSLLFLPLVLCGILFSGCTKEYNEYVTPNQTIFADIAPGDWQLIGNNAYGYTIAMPEIDNYVNDNFGIVVSISGGTGTYEAIPEVYDGYSYSYTHTSGSLTIETQTVDGTPGNPPEDPIFVKIVLVESQP</sequence>